<feature type="region of interest" description="Disordered" evidence="1">
    <location>
        <begin position="26"/>
        <end position="77"/>
    </location>
</feature>
<proteinExistence type="predicted"/>
<keyword evidence="3" id="KW-1185">Reference proteome</keyword>
<organism evidence="2 3">
    <name type="scientific">Hericium alpestre</name>
    <dbReference type="NCBI Taxonomy" id="135208"/>
    <lineage>
        <taxon>Eukaryota</taxon>
        <taxon>Fungi</taxon>
        <taxon>Dikarya</taxon>
        <taxon>Basidiomycota</taxon>
        <taxon>Agaricomycotina</taxon>
        <taxon>Agaricomycetes</taxon>
        <taxon>Russulales</taxon>
        <taxon>Hericiaceae</taxon>
        <taxon>Hericium</taxon>
    </lineage>
</organism>
<evidence type="ECO:0000256" key="1">
    <source>
        <dbReference type="SAM" id="MobiDB-lite"/>
    </source>
</evidence>
<comment type="caution">
    <text evidence="2">The sequence shown here is derived from an EMBL/GenBank/DDBJ whole genome shotgun (WGS) entry which is preliminary data.</text>
</comment>
<feature type="region of interest" description="Disordered" evidence="1">
    <location>
        <begin position="232"/>
        <end position="253"/>
    </location>
</feature>
<feature type="region of interest" description="Disordered" evidence="1">
    <location>
        <begin position="178"/>
        <end position="205"/>
    </location>
</feature>
<gene>
    <name evidence="2" type="ORF">EWM64_g2010</name>
</gene>
<dbReference type="EMBL" id="SFCI01000152">
    <property type="protein sequence ID" value="TFY82006.1"/>
    <property type="molecule type" value="Genomic_DNA"/>
</dbReference>
<feature type="compositionally biased region" description="Low complexity" evidence="1">
    <location>
        <begin position="232"/>
        <end position="242"/>
    </location>
</feature>
<accession>A0A4Z0A4P1</accession>
<name>A0A4Z0A4P1_9AGAM</name>
<feature type="region of interest" description="Disordered" evidence="1">
    <location>
        <begin position="83"/>
        <end position="102"/>
    </location>
</feature>
<dbReference type="OrthoDB" id="3262301at2759"/>
<dbReference type="Proteomes" id="UP000298061">
    <property type="component" value="Unassembled WGS sequence"/>
</dbReference>
<protein>
    <submittedName>
        <fullName evidence="2">Uncharacterized protein</fullName>
    </submittedName>
</protein>
<reference evidence="2 3" key="1">
    <citation type="submission" date="2019-02" db="EMBL/GenBank/DDBJ databases">
        <title>Genome sequencing of the rare red list fungi Hericium alpestre (H. flagellum).</title>
        <authorList>
            <person name="Buettner E."/>
            <person name="Kellner H."/>
        </authorList>
    </citation>
    <scope>NUCLEOTIDE SEQUENCE [LARGE SCALE GENOMIC DNA]</scope>
    <source>
        <strain evidence="2 3">DSM 108284</strain>
    </source>
</reference>
<evidence type="ECO:0000313" key="2">
    <source>
        <dbReference type="EMBL" id="TFY82006.1"/>
    </source>
</evidence>
<evidence type="ECO:0000313" key="3">
    <source>
        <dbReference type="Proteomes" id="UP000298061"/>
    </source>
</evidence>
<feature type="compositionally biased region" description="Polar residues" evidence="1">
    <location>
        <begin position="41"/>
        <end position="57"/>
    </location>
</feature>
<sequence>MAKEVHFSPFGIPYIVEFANVSFRPDAKAASSSDPDVGPSSAFQGLKRSNTTASEPPSRNHKPLPSIPLPTRSNSLRFFRPKPAAPAADEQDGPEDFAHIRPLTHRATISPLRTRRRAVYITTETSFAHSTTSIPPPSPVRAVDSQATLVAHPALEPVLEHDPESDFIVITPLPEPVCASAPEPRPRSPEKPSGGLFIQLALPPDDRDAKKPSLYRLRKKIADAVVEAGMHAPDQQAPAAPAHGSRPAGDGKTGDLFRGTYGQVLAAFNKAELRTTPCGEDGFEEGAYFFCSSESGADVCGLGTAKRLGALFVANRDGNGGVVFKKVVLWG</sequence>
<dbReference type="AlphaFoldDB" id="A0A4Z0A4P1"/>